<protein>
    <submittedName>
        <fullName evidence="5">Cathepsin B-like cysteine proteinase</fullName>
    </submittedName>
</protein>
<evidence type="ECO:0000256" key="3">
    <source>
        <dbReference type="SAM" id="SignalP"/>
    </source>
</evidence>
<evidence type="ECO:0000256" key="1">
    <source>
        <dbReference type="ARBA" id="ARBA00008455"/>
    </source>
</evidence>
<feature type="chain" id="PRO_5040118285" evidence="3">
    <location>
        <begin position="19"/>
        <end position="388"/>
    </location>
</feature>
<dbReference type="FunFam" id="3.90.70.10:FF:000117">
    <property type="entry name" value="Probable papain cysteine protease"/>
    <property type="match status" value="1"/>
</dbReference>
<dbReference type="SUPFAM" id="SSF54001">
    <property type="entry name" value="Cysteine proteinases"/>
    <property type="match status" value="1"/>
</dbReference>
<keyword evidence="6" id="KW-1185">Reference proteome</keyword>
<dbReference type="Gene3D" id="3.90.70.10">
    <property type="entry name" value="Cysteine proteinases"/>
    <property type="match status" value="1"/>
</dbReference>
<dbReference type="OrthoDB" id="190265at2759"/>
<reference evidence="5" key="1">
    <citation type="submission" date="2020-06" db="EMBL/GenBank/DDBJ databases">
        <authorList>
            <consortium name="Plant Systems Biology data submission"/>
        </authorList>
    </citation>
    <scope>NUCLEOTIDE SEQUENCE</scope>
    <source>
        <strain evidence="5">D6</strain>
    </source>
</reference>
<dbReference type="InterPro" id="IPR013128">
    <property type="entry name" value="Peptidase_C1A"/>
</dbReference>
<dbReference type="EMBL" id="CAICTM010001276">
    <property type="protein sequence ID" value="CAB9522209.1"/>
    <property type="molecule type" value="Genomic_DNA"/>
</dbReference>
<dbReference type="Pfam" id="PF00112">
    <property type="entry name" value="Peptidase_C1"/>
    <property type="match status" value="1"/>
</dbReference>
<proteinExistence type="inferred from homology"/>
<sequence>MKIISSLLVAVLASVVSAERFNEIKIRDDAVHNNYEAPLPHTYLKAADIPASFTWANVDGKSYLTHSLNQHIPQYCGSCWAHGALSSLGDRIKIARKGQGDDINLSIQYILNCGSDSAGSCHGGYHTATYEFIQKTGYVPYDTCMPYVACSKESTDGICPHVDTQCSATTTCKTCDTFAGMGGKCVEIDIFPNATVAEFGMVPTKDASNPDYDVVKAIQSEILMRGPVAATINAEPIVAYQGGVFTDDSNSQQTNHIVSIVGWGQFSDSDSTSDDDKKKTYWIIRNSWGQYWGELGYCRVEAGKNILGIEGEVAWATPGAFTVHNFPCHEDGKNCDFHHGPAVKTQHYVDPSYSEAHVEEHLKMIGVRGSTDVQEEPVIHYVRSAEVY</sequence>
<dbReference type="GO" id="GO:0006508">
    <property type="term" value="P:proteolysis"/>
    <property type="evidence" value="ECO:0007669"/>
    <property type="project" value="InterPro"/>
</dbReference>
<name>A0A9N8END2_9STRA</name>
<dbReference type="InterPro" id="IPR000668">
    <property type="entry name" value="Peptidase_C1A_C"/>
</dbReference>
<gene>
    <name evidence="5" type="ORF">SEMRO_1278_G258760.1</name>
</gene>
<feature type="signal peptide" evidence="3">
    <location>
        <begin position="1"/>
        <end position="18"/>
    </location>
</feature>
<evidence type="ECO:0000313" key="6">
    <source>
        <dbReference type="Proteomes" id="UP001153069"/>
    </source>
</evidence>
<dbReference type="AlphaFoldDB" id="A0A9N8END2"/>
<dbReference type="Proteomes" id="UP001153069">
    <property type="component" value="Unassembled WGS sequence"/>
</dbReference>
<evidence type="ECO:0000313" key="5">
    <source>
        <dbReference type="EMBL" id="CAB9522209.1"/>
    </source>
</evidence>
<dbReference type="GO" id="GO:0008234">
    <property type="term" value="F:cysteine-type peptidase activity"/>
    <property type="evidence" value="ECO:0007669"/>
    <property type="project" value="InterPro"/>
</dbReference>
<evidence type="ECO:0000256" key="2">
    <source>
        <dbReference type="ARBA" id="ARBA00023145"/>
    </source>
</evidence>
<comment type="caution">
    <text evidence="5">The sequence shown here is derived from an EMBL/GenBank/DDBJ whole genome shotgun (WGS) entry which is preliminary data.</text>
</comment>
<dbReference type="PANTHER" id="PTHR12411">
    <property type="entry name" value="CYSTEINE PROTEASE FAMILY C1-RELATED"/>
    <property type="match status" value="1"/>
</dbReference>
<comment type="similarity">
    <text evidence="1">Belongs to the peptidase C1 family.</text>
</comment>
<keyword evidence="3" id="KW-0732">Signal</keyword>
<dbReference type="SMART" id="SM00645">
    <property type="entry name" value="Pept_C1"/>
    <property type="match status" value="1"/>
</dbReference>
<dbReference type="InterPro" id="IPR038765">
    <property type="entry name" value="Papain-like_cys_pep_sf"/>
</dbReference>
<feature type="domain" description="Peptidase C1A papain C-terminal" evidence="4">
    <location>
        <begin position="49"/>
        <end position="317"/>
    </location>
</feature>
<accession>A0A9N8END2</accession>
<organism evidence="5 6">
    <name type="scientific">Seminavis robusta</name>
    <dbReference type="NCBI Taxonomy" id="568900"/>
    <lineage>
        <taxon>Eukaryota</taxon>
        <taxon>Sar</taxon>
        <taxon>Stramenopiles</taxon>
        <taxon>Ochrophyta</taxon>
        <taxon>Bacillariophyta</taxon>
        <taxon>Bacillariophyceae</taxon>
        <taxon>Bacillariophycidae</taxon>
        <taxon>Naviculales</taxon>
        <taxon>Naviculaceae</taxon>
        <taxon>Seminavis</taxon>
    </lineage>
</organism>
<keyword evidence="2" id="KW-0865">Zymogen</keyword>
<evidence type="ECO:0000259" key="4">
    <source>
        <dbReference type="SMART" id="SM00645"/>
    </source>
</evidence>